<comment type="catalytic activity">
    <reaction evidence="23">
        <text>N(6)-methyl-dATP + H2O = N(6)-methyl-dAMP + diphosphate + H(+)</text>
        <dbReference type="Rhea" id="RHEA:67604"/>
        <dbReference type="ChEBI" id="CHEBI:15377"/>
        <dbReference type="ChEBI" id="CHEBI:15378"/>
        <dbReference type="ChEBI" id="CHEBI:33019"/>
        <dbReference type="ChEBI" id="CHEBI:169976"/>
        <dbReference type="ChEBI" id="CHEBI:172872"/>
    </reaction>
    <physiologicalReaction direction="left-to-right" evidence="23">
        <dbReference type="Rhea" id="RHEA:67605"/>
    </physiologicalReaction>
</comment>
<dbReference type="PANTHER" id="PTHR43758">
    <property type="entry name" value="7,8-DIHYDRO-8-OXOGUANINE TRIPHOSPHATASE"/>
    <property type="match status" value="1"/>
</dbReference>
<dbReference type="PRINTS" id="PR00502">
    <property type="entry name" value="NUDIXFAMILY"/>
</dbReference>
<evidence type="ECO:0000256" key="11">
    <source>
        <dbReference type="ARBA" id="ARBA00024459"/>
    </source>
</evidence>
<evidence type="ECO:0000313" key="28">
    <source>
        <dbReference type="Proteomes" id="UP001500751"/>
    </source>
</evidence>
<dbReference type="EMBL" id="BAAAQN010000062">
    <property type="protein sequence ID" value="GAA2055740.1"/>
    <property type="molecule type" value="Genomic_DNA"/>
</dbReference>
<comment type="catalytic activity">
    <reaction evidence="21">
        <text>N(6)-methyl-ATP + H2O = N(6)-methyl-AMP + diphosphate + H(+)</text>
        <dbReference type="Rhea" id="RHEA:67608"/>
        <dbReference type="ChEBI" id="CHEBI:15377"/>
        <dbReference type="ChEBI" id="CHEBI:15378"/>
        <dbReference type="ChEBI" id="CHEBI:33019"/>
        <dbReference type="ChEBI" id="CHEBI:144842"/>
        <dbReference type="ChEBI" id="CHEBI:172873"/>
    </reaction>
    <physiologicalReaction direction="left-to-right" evidence="21">
        <dbReference type="Rhea" id="RHEA:67609"/>
    </physiologicalReaction>
</comment>
<evidence type="ECO:0000256" key="19">
    <source>
        <dbReference type="ARBA" id="ARBA00031927"/>
    </source>
</evidence>
<name>A0ABN2V9V2_9ACTN</name>
<evidence type="ECO:0000256" key="15">
    <source>
        <dbReference type="ARBA" id="ARBA00026218"/>
    </source>
</evidence>
<evidence type="ECO:0000256" key="2">
    <source>
        <dbReference type="ARBA" id="ARBA00004496"/>
    </source>
</evidence>
<dbReference type="PROSITE" id="PS00893">
    <property type="entry name" value="NUDIX_BOX"/>
    <property type="match status" value="1"/>
</dbReference>
<evidence type="ECO:0000256" key="12">
    <source>
        <dbReference type="ARBA" id="ARBA00024486"/>
    </source>
</evidence>
<evidence type="ECO:0000256" key="5">
    <source>
        <dbReference type="ARBA" id="ARBA00022490"/>
    </source>
</evidence>
<dbReference type="InterPro" id="IPR015797">
    <property type="entry name" value="NUDIX_hydrolase-like_dom_sf"/>
</dbReference>
<evidence type="ECO:0000256" key="18">
    <source>
        <dbReference type="ARBA" id="ARBA00030682"/>
    </source>
</evidence>
<dbReference type="InterPro" id="IPR020084">
    <property type="entry name" value="NUDIX_hydrolase_CS"/>
</dbReference>
<comment type="subcellular location">
    <subcellularLocation>
        <location evidence="2">Cytoplasm</location>
    </subcellularLocation>
</comment>
<feature type="domain" description="Nudix hydrolase" evidence="26">
    <location>
        <begin position="1"/>
        <end position="135"/>
    </location>
</feature>
<dbReference type="CDD" id="cd03427">
    <property type="entry name" value="NUDIX_MTH1_Nudt1"/>
    <property type="match status" value="1"/>
</dbReference>
<evidence type="ECO:0000256" key="16">
    <source>
        <dbReference type="ARBA" id="ARBA00029673"/>
    </source>
</evidence>
<evidence type="ECO:0000256" key="10">
    <source>
        <dbReference type="ARBA" id="ARBA00024448"/>
    </source>
</evidence>
<evidence type="ECO:0000256" key="1">
    <source>
        <dbReference type="ARBA" id="ARBA00001946"/>
    </source>
</evidence>
<dbReference type="InterPro" id="IPR003563">
    <property type="entry name" value="8ODP"/>
</dbReference>
<evidence type="ECO:0000256" key="7">
    <source>
        <dbReference type="ARBA" id="ARBA00022801"/>
    </source>
</evidence>
<dbReference type="SUPFAM" id="SSF55811">
    <property type="entry name" value="Nudix"/>
    <property type="match status" value="1"/>
</dbReference>
<dbReference type="InterPro" id="IPR020476">
    <property type="entry name" value="Nudix_hydrolase"/>
</dbReference>
<dbReference type="Proteomes" id="UP001500751">
    <property type="component" value="Unassembled WGS sequence"/>
</dbReference>
<dbReference type="RefSeq" id="WP_344670532.1">
    <property type="nucleotide sequence ID" value="NZ_BAAAQN010000062.1"/>
</dbReference>
<comment type="catalytic activity">
    <reaction evidence="22">
        <text>O(6)-methyl-dGTP + H2O = O(6)-methyl-dGMP + diphosphate + H(+)</text>
        <dbReference type="Rhea" id="RHEA:67600"/>
        <dbReference type="ChEBI" id="CHEBI:15377"/>
        <dbReference type="ChEBI" id="CHEBI:15378"/>
        <dbReference type="ChEBI" id="CHEBI:33019"/>
        <dbReference type="ChEBI" id="CHEBI:169974"/>
        <dbReference type="ChEBI" id="CHEBI:169975"/>
    </reaction>
    <physiologicalReaction direction="left-to-right" evidence="22">
        <dbReference type="Rhea" id="RHEA:67601"/>
    </physiologicalReaction>
</comment>
<comment type="catalytic activity">
    <reaction evidence="12">
        <text>8-oxo-dGTP + H2O = 8-oxo-dGMP + diphosphate + H(+)</text>
        <dbReference type="Rhea" id="RHEA:31575"/>
        <dbReference type="ChEBI" id="CHEBI:15377"/>
        <dbReference type="ChEBI" id="CHEBI:15378"/>
        <dbReference type="ChEBI" id="CHEBI:33019"/>
        <dbReference type="ChEBI" id="CHEBI:63224"/>
        <dbReference type="ChEBI" id="CHEBI:77896"/>
    </reaction>
    <physiologicalReaction direction="left-to-right" evidence="12">
        <dbReference type="Rhea" id="RHEA:31576"/>
    </physiologicalReaction>
</comment>
<evidence type="ECO:0000256" key="6">
    <source>
        <dbReference type="ARBA" id="ARBA00022723"/>
    </source>
</evidence>
<keyword evidence="5" id="KW-0963">Cytoplasm</keyword>
<comment type="subunit">
    <text evidence="4">Monomer.</text>
</comment>
<dbReference type="InterPro" id="IPR000086">
    <property type="entry name" value="NUDIX_hydrolase_dom"/>
</dbReference>
<dbReference type="Gene3D" id="3.90.79.10">
    <property type="entry name" value="Nucleoside Triphosphate Pyrophosphohydrolase"/>
    <property type="match status" value="1"/>
</dbReference>
<dbReference type="Pfam" id="PF00293">
    <property type="entry name" value="NUDIX"/>
    <property type="match status" value="1"/>
</dbReference>
<keyword evidence="8" id="KW-0460">Magnesium</keyword>
<evidence type="ECO:0000259" key="26">
    <source>
        <dbReference type="PROSITE" id="PS51462"/>
    </source>
</evidence>
<evidence type="ECO:0000256" key="4">
    <source>
        <dbReference type="ARBA" id="ARBA00011245"/>
    </source>
</evidence>
<evidence type="ECO:0000256" key="8">
    <source>
        <dbReference type="ARBA" id="ARBA00022842"/>
    </source>
</evidence>
<comment type="catalytic activity">
    <reaction evidence="10">
        <text>8-oxo-dATP + H2O = 8-oxo-dAMP + diphosphate + H(+)</text>
        <dbReference type="Rhea" id="RHEA:65396"/>
        <dbReference type="ChEBI" id="CHEBI:15377"/>
        <dbReference type="ChEBI" id="CHEBI:15378"/>
        <dbReference type="ChEBI" id="CHEBI:33019"/>
        <dbReference type="ChEBI" id="CHEBI:71361"/>
        <dbReference type="ChEBI" id="CHEBI:172871"/>
    </reaction>
    <physiologicalReaction direction="left-to-right" evidence="10">
        <dbReference type="Rhea" id="RHEA:65397"/>
    </physiologicalReaction>
</comment>
<comment type="caution">
    <text evidence="27">The sequence shown here is derived from an EMBL/GenBank/DDBJ whole genome shotgun (WGS) entry which is preliminary data.</text>
</comment>
<proteinExistence type="inferred from homology"/>
<organism evidence="27 28">
    <name type="scientific">Catenulispora yoronensis</name>
    <dbReference type="NCBI Taxonomy" id="450799"/>
    <lineage>
        <taxon>Bacteria</taxon>
        <taxon>Bacillati</taxon>
        <taxon>Actinomycetota</taxon>
        <taxon>Actinomycetes</taxon>
        <taxon>Catenulisporales</taxon>
        <taxon>Catenulisporaceae</taxon>
        <taxon>Catenulispora</taxon>
    </lineage>
</organism>
<protein>
    <recommendedName>
        <fullName evidence="15">Oxidized purine nucleoside triphosphate hydrolase</fullName>
        <ecNumber evidence="14">3.6.1.56</ecNumber>
    </recommendedName>
    <alternativeName>
        <fullName evidence="19">2-hydroxy-dATP diphosphatase</fullName>
    </alternativeName>
    <alternativeName>
        <fullName evidence="18">7,8-dihydro-8-oxoguanine triphosphatase</fullName>
    </alternativeName>
    <alternativeName>
        <fullName evidence="17">8-oxo-dGTPase</fullName>
    </alternativeName>
    <alternativeName>
        <fullName evidence="20">Methylated purine nucleoside triphosphate hydrolase</fullName>
    </alternativeName>
    <alternativeName>
        <fullName evidence="16">Nucleoside diphosphate-linked moiety X motif 1</fullName>
    </alternativeName>
</protein>
<evidence type="ECO:0000256" key="22">
    <source>
        <dbReference type="ARBA" id="ARBA00048894"/>
    </source>
</evidence>
<comment type="catalytic activity">
    <reaction evidence="13">
        <text>2-oxo-ATP + H2O = 2-oxo-AMP + diphosphate + H(+)</text>
        <dbReference type="Rhea" id="RHEA:67392"/>
        <dbReference type="ChEBI" id="CHEBI:15377"/>
        <dbReference type="ChEBI" id="CHEBI:15378"/>
        <dbReference type="ChEBI" id="CHEBI:33019"/>
        <dbReference type="ChEBI" id="CHEBI:71395"/>
        <dbReference type="ChEBI" id="CHEBI:172878"/>
    </reaction>
    <physiologicalReaction direction="left-to-right" evidence="13">
        <dbReference type="Rhea" id="RHEA:67393"/>
    </physiologicalReaction>
</comment>
<evidence type="ECO:0000256" key="20">
    <source>
        <dbReference type="ARBA" id="ARBA00032071"/>
    </source>
</evidence>
<gene>
    <name evidence="27" type="ORF">GCM10009839_75730</name>
</gene>
<keyword evidence="6" id="KW-0479">Metal-binding</keyword>
<evidence type="ECO:0000256" key="3">
    <source>
        <dbReference type="ARBA" id="ARBA00005582"/>
    </source>
</evidence>
<accession>A0ABN2V9V2</accession>
<evidence type="ECO:0000256" key="13">
    <source>
        <dbReference type="ARBA" id="ARBA00024596"/>
    </source>
</evidence>
<dbReference type="PRINTS" id="PR01403">
    <property type="entry name" value="8OXTPHPHTASE"/>
</dbReference>
<evidence type="ECO:0000256" key="24">
    <source>
        <dbReference type="ARBA" id="ARBA00053094"/>
    </source>
</evidence>
<evidence type="ECO:0000256" key="9">
    <source>
        <dbReference type="ARBA" id="ARBA00022884"/>
    </source>
</evidence>
<comment type="function">
    <text evidence="24">Oxidized purine nucleoside triphosphate hydrolase which is a prominent sanitizer of the oxidized nucleotide pool. Catalyzes the hydrolysis of 2-oxo-dATP (2-hydroxy-dATP) into 2-oxo-dAMP. Also has a significant hydrolase activity toward 2-oxo-ATP, 8-oxo-dGTP and 8-oxo-dATP. Through the hydrolysis of oxidized purine nucleoside triphosphates, prevents their incorporation into DNA and the subsequent transversions A:T to C:G and G:C to T:A. Also catalyzes the hydrolysis of methylated purine nucleoside triphosphate preventing their integration into DNA. Through this antimutagenic activity protects cells from oxidative stress.</text>
</comment>
<dbReference type="EC" id="3.6.1.56" evidence="14"/>
<reference evidence="27 28" key="1">
    <citation type="journal article" date="2019" name="Int. J. Syst. Evol. Microbiol.">
        <title>The Global Catalogue of Microorganisms (GCM) 10K type strain sequencing project: providing services to taxonomists for standard genome sequencing and annotation.</title>
        <authorList>
            <consortium name="The Broad Institute Genomics Platform"/>
            <consortium name="The Broad Institute Genome Sequencing Center for Infectious Disease"/>
            <person name="Wu L."/>
            <person name="Ma J."/>
        </authorList>
    </citation>
    <scope>NUCLEOTIDE SEQUENCE [LARGE SCALE GENOMIC DNA]</scope>
    <source>
        <strain evidence="27 28">JCM 16014</strain>
    </source>
</reference>
<comment type="similarity">
    <text evidence="3 25">Belongs to the Nudix hydrolase family.</text>
</comment>
<evidence type="ECO:0000256" key="14">
    <source>
        <dbReference type="ARBA" id="ARBA00026103"/>
    </source>
</evidence>
<keyword evidence="9" id="KW-0694">RNA-binding</keyword>
<comment type="cofactor">
    <cofactor evidence="1">
        <name>Mg(2+)</name>
        <dbReference type="ChEBI" id="CHEBI:18420"/>
    </cofactor>
</comment>
<comment type="catalytic activity">
    <reaction evidence="11">
        <text>2-oxo-dATP + H2O = 2-oxo-dAMP + diphosphate + H(+)</text>
        <dbReference type="Rhea" id="RHEA:31583"/>
        <dbReference type="ChEBI" id="CHEBI:15377"/>
        <dbReference type="ChEBI" id="CHEBI:15378"/>
        <dbReference type="ChEBI" id="CHEBI:33019"/>
        <dbReference type="ChEBI" id="CHEBI:63212"/>
        <dbReference type="ChEBI" id="CHEBI:77897"/>
        <dbReference type="EC" id="3.6.1.56"/>
    </reaction>
    <physiologicalReaction direction="left-to-right" evidence="11">
        <dbReference type="Rhea" id="RHEA:31584"/>
    </physiologicalReaction>
</comment>
<evidence type="ECO:0000256" key="23">
    <source>
        <dbReference type="ARBA" id="ARBA00049032"/>
    </source>
</evidence>
<evidence type="ECO:0000256" key="17">
    <source>
        <dbReference type="ARBA" id="ARBA00030634"/>
    </source>
</evidence>
<evidence type="ECO:0000256" key="21">
    <source>
        <dbReference type="ARBA" id="ARBA00048002"/>
    </source>
</evidence>
<keyword evidence="28" id="KW-1185">Reference proteome</keyword>
<dbReference type="PROSITE" id="PS51462">
    <property type="entry name" value="NUDIX"/>
    <property type="match status" value="1"/>
</dbReference>
<sequence>MLNVTSVLLRRTPVGGQPEVLMGLKKTGLGAGMINCPGGKLEPGETPAEAAARELMEETGMTVAVADLVPAADVVFRFPDVPEWGDLRLYFFTATSFAGEPRESDEIAADWIPEAEIPYDRMWDDTHRWLPDVIAGEYVVMDFDYAGRDKVAGYRRLASRPGGS</sequence>
<keyword evidence="7 25" id="KW-0378">Hydrolase</keyword>
<dbReference type="PANTHER" id="PTHR43758:SF2">
    <property type="entry name" value="OXIDIZED PURINE NUCLEOSIDE TRIPHOSPHATE HYDROLASE"/>
    <property type="match status" value="1"/>
</dbReference>
<evidence type="ECO:0000313" key="27">
    <source>
        <dbReference type="EMBL" id="GAA2055740.1"/>
    </source>
</evidence>
<evidence type="ECO:0000256" key="25">
    <source>
        <dbReference type="RuleBase" id="RU003476"/>
    </source>
</evidence>